<dbReference type="AlphaFoldDB" id="A0A0K2TMW8"/>
<proteinExistence type="predicted"/>
<dbReference type="EMBL" id="HACA01009455">
    <property type="protein sequence ID" value="CDW26816.1"/>
    <property type="molecule type" value="Transcribed_RNA"/>
</dbReference>
<feature type="non-terminal residue" evidence="1">
    <location>
        <position position="30"/>
    </location>
</feature>
<evidence type="ECO:0000313" key="1">
    <source>
        <dbReference type="EMBL" id="CDW26816.1"/>
    </source>
</evidence>
<protein>
    <submittedName>
        <fullName evidence="1">Uncharacterized protein</fullName>
    </submittedName>
</protein>
<accession>A0A0K2TMW8</accession>
<reference evidence="1" key="1">
    <citation type="submission" date="2014-05" db="EMBL/GenBank/DDBJ databases">
        <authorList>
            <person name="Chronopoulou M."/>
        </authorList>
    </citation>
    <scope>NUCLEOTIDE SEQUENCE</scope>
    <source>
        <tissue evidence="1">Whole organism</tissue>
    </source>
</reference>
<organism evidence="1">
    <name type="scientific">Lepeophtheirus salmonis</name>
    <name type="common">Salmon louse</name>
    <name type="synonym">Caligus salmonis</name>
    <dbReference type="NCBI Taxonomy" id="72036"/>
    <lineage>
        <taxon>Eukaryota</taxon>
        <taxon>Metazoa</taxon>
        <taxon>Ecdysozoa</taxon>
        <taxon>Arthropoda</taxon>
        <taxon>Crustacea</taxon>
        <taxon>Multicrustacea</taxon>
        <taxon>Hexanauplia</taxon>
        <taxon>Copepoda</taxon>
        <taxon>Siphonostomatoida</taxon>
        <taxon>Caligidae</taxon>
        <taxon>Lepeophtheirus</taxon>
    </lineage>
</organism>
<name>A0A0K2TMW8_LEPSM</name>
<sequence length="30" mass="3258">MPRSTSSRFILISLSSLSSSFVTFTSSSFP</sequence>